<dbReference type="SUPFAM" id="SSF53098">
    <property type="entry name" value="Ribonuclease H-like"/>
    <property type="match status" value="1"/>
</dbReference>
<dbReference type="CDD" id="cd06222">
    <property type="entry name" value="RNase_H_like"/>
    <property type="match status" value="1"/>
</dbReference>
<dbReference type="InterPro" id="IPR012337">
    <property type="entry name" value="RNaseH-like_sf"/>
</dbReference>
<sequence>MGKENRVSESNTKTRGGKDVFIMEGVDGPAEASWAGSLVKPKSLYPKGNYFPQTLPILSNMRAHDRDLHNLDPNIVGPKRSRGGASSQLDSRGSALDPGIATIWLIWKFRCKFVFDKSDLHLNEVVAIIRHVVRDCEATFSVRDVDHNHGRCVNWLSPGQGHLKLNTDGAVDRSSKLVGMAGFLTKIGIADTLMAELWGVREDLLLAKKCGARKIEIESDSNTLVKYLSLGVEEGNKYFNLIMDCHLLMQEVEVTLVKARVQRSKSMH</sequence>
<dbReference type="InterPro" id="IPR053151">
    <property type="entry name" value="RNase_H-like"/>
</dbReference>
<protein>
    <submittedName>
        <fullName evidence="3">Ribonuclease H domain</fullName>
    </submittedName>
</protein>
<evidence type="ECO:0000313" key="3">
    <source>
        <dbReference type="EMBL" id="KAK6916728.1"/>
    </source>
</evidence>
<dbReference type="PANTHER" id="PTHR47723">
    <property type="entry name" value="OS05G0353850 PROTEIN"/>
    <property type="match status" value="1"/>
</dbReference>
<gene>
    <name evidence="3" type="ORF">RJ641_019589</name>
</gene>
<organism evidence="3 4">
    <name type="scientific">Dillenia turbinata</name>
    <dbReference type="NCBI Taxonomy" id="194707"/>
    <lineage>
        <taxon>Eukaryota</taxon>
        <taxon>Viridiplantae</taxon>
        <taxon>Streptophyta</taxon>
        <taxon>Embryophyta</taxon>
        <taxon>Tracheophyta</taxon>
        <taxon>Spermatophyta</taxon>
        <taxon>Magnoliopsida</taxon>
        <taxon>eudicotyledons</taxon>
        <taxon>Gunneridae</taxon>
        <taxon>Pentapetalae</taxon>
        <taxon>Dilleniales</taxon>
        <taxon>Dilleniaceae</taxon>
        <taxon>Dillenia</taxon>
    </lineage>
</organism>
<evidence type="ECO:0000313" key="4">
    <source>
        <dbReference type="Proteomes" id="UP001370490"/>
    </source>
</evidence>
<feature type="region of interest" description="Disordered" evidence="1">
    <location>
        <begin position="70"/>
        <end position="93"/>
    </location>
</feature>
<dbReference type="Gene3D" id="3.30.420.10">
    <property type="entry name" value="Ribonuclease H-like superfamily/Ribonuclease H"/>
    <property type="match status" value="1"/>
</dbReference>
<proteinExistence type="predicted"/>
<dbReference type="AlphaFoldDB" id="A0AAN8Z0Y2"/>
<reference evidence="3 4" key="1">
    <citation type="submission" date="2023-12" db="EMBL/GenBank/DDBJ databases">
        <title>A high-quality genome assembly for Dillenia turbinata (Dilleniales).</title>
        <authorList>
            <person name="Chanderbali A."/>
        </authorList>
    </citation>
    <scope>NUCLEOTIDE SEQUENCE [LARGE SCALE GENOMIC DNA]</scope>
    <source>
        <strain evidence="3">LSX21</strain>
        <tissue evidence="3">Leaf</tissue>
    </source>
</reference>
<feature type="domain" description="RNase H type-1" evidence="2">
    <location>
        <begin position="190"/>
        <end position="255"/>
    </location>
</feature>
<dbReference type="InterPro" id="IPR044730">
    <property type="entry name" value="RNase_H-like_dom_plant"/>
</dbReference>
<dbReference type="Proteomes" id="UP001370490">
    <property type="component" value="Unassembled WGS sequence"/>
</dbReference>
<dbReference type="InterPro" id="IPR036397">
    <property type="entry name" value="RNaseH_sf"/>
</dbReference>
<evidence type="ECO:0000256" key="1">
    <source>
        <dbReference type="SAM" id="MobiDB-lite"/>
    </source>
</evidence>
<dbReference type="Pfam" id="PF13456">
    <property type="entry name" value="RVT_3"/>
    <property type="match status" value="1"/>
</dbReference>
<comment type="caution">
    <text evidence="3">The sequence shown here is derived from an EMBL/GenBank/DDBJ whole genome shotgun (WGS) entry which is preliminary data.</text>
</comment>
<dbReference type="GO" id="GO:0003676">
    <property type="term" value="F:nucleic acid binding"/>
    <property type="evidence" value="ECO:0007669"/>
    <property type="project" value="InterPro"/>
</dbReference>
<dbReference type="PANTHER" id="PTHR47723:SF19">
    <property type="entry name" value="POLYNUCLEOTIDYL TRANSFERASE, RIBONUCLEASE H-LIKE SUPERFAMILY PROTEIN"/>
    <property type="match status" value="1"/>
</dbReference>
<dbReference type="GO" id="GO:0004523">
    <property type="term" value="F:RNA-DNA hybrid ribonuclease activity"/>
    <property type="evidence" value="ECO:0007669"/>
    <property type="project" value="InterPro"/>
</dbReference>
<name>A0AAN8Z0Y2_9MAGN</name>
<evidence type="ECO:0000259" key="2">
    <source>
        <dbReference type="Pfam" id="PF13456"/>
    </source>
</evidence>
<keyword evidence="4" id="KW-1185">Reference proteome</keyword>
<dbReference type="EMBL" id="JBAMMX010000024">
    <property type="protein sequence ID" value="KAK6916728.1"/>
    <property type="molecule type" value="Genomic_DNA"/>
</dbReference>
<accession>A0AAN8Z0Y2</accession>
<dbReference type="InterPro" id="IPR002156">
    <property type="entry name" value="RNaseH_domain"/>
</dbReference>